<reference evidence="8" key="1">
    <citation type="submission" date="2023-06" db="EMBL/GenBank/DDBJ databases">
        <title>Draft genome sequence of Nocardioides sp. SOB72.</title>
        <authorList>
            <person name="Zhang G."/>
        </authorList>
    </citation>
    <scope>NUCLEOTIDE SEQUENCE</scope>
    <source>
        <strain evidence="8">SOB72</strain>
    </source>
</reference>
<dbReference type="InterPro" id="IPR000064">
    <property type="entry name" value="NLP_P60_dom"/>
</dbReference>
<dbReference type="PANTHER" id="PTHR47053">
    <property type="entry name" value="MUREIN DD-ENDOPEPTIDASE MEPH-RELATED"/>
    <property type="match status" value="1"/>
</dbReference>
<protein>
    <submittedName>
        <fullName evidence="8">C40 family peptidase</fullName>
    </submittedName>
</protein>
<keyword evidence="9" id="KW-1185">Reference proteome</keyword>
<evidence type="ECO:0000256" key="6">
    <source>
        <dbReference type="SAM" id="SignalP"/>
    </source>
</evidence>
<feature type="chain" id="PRO_5046589717" evidence="6">
    <location>
        <begin position="41"/>
        <end position="190"/>
    </location>
</feature>
<feature type="domain" description="NlpC/P60" evidence="7">
    <location>
        <begin position="73"/>
        <end position="190"/>
    </location>
</feature>
<dbReference type="Proteomes" id="UP001168537">
    <property type="component" value="Unassembled WGS sequence"/>
</dbReference>
<dbReference type="PROSITE" id="PS51935">
    <property type="entry name" value="NLPC_P60"/>
    <property type="match status" value="1"/>
</dbReference>
<organism evidence="8 9">
    <name type="scientific">Nocardioides abyssi</name>
    <dbReference type="NCBI Taxonomy" id="3058370"/>
    <lineage>
        <taxon>Bacteria</taxon>
        <taxon>Bacillati</taxon>
        <taxon>Actinomycetota</taxon>
        <taxon>Actinomycetes</taxon>
        <taxon>Propionibacteriales</taxon>
        <taxon>Nocardioidaceae</taxon>
        <taxon>Nocardioides</taxon>
    </lineage>
</organism>
<evidence type="ECO:0000256" key="3">
    <source>
        <dbReference type="ARBA" id="ARBA00022801"/>
    </source>
</evidence>
<evidence type="ECO:0000259" key="7">
    <source>
        <dbReference type="PROSITE" id="PS51935"/>
    </source>
</evidence>
<evidence type="ECO:0000256" key="4">
    <source>
        <dbReference type="ARBA" id="ARBA00022807"/>
    </source>
</evidence>
<keyword evidence="2" id="KW-0645">Protease</keyword>
<keyword evidence="3" id="KW-0378">Hydrolase</keyword>
<dbReference type="SUPFAM" id="SSF54001">
    <property type="entry name" value="Cysteine proteinases"/>
    <property type="match status" value="1"/>
</dbReference>
<keyword evidence="4" id="KW-0788">Thiol protease</keyword>
<dbReference type="EMBL" id="JAUHJR010000001">
    <property type="protein sequence ID" value="MDN4159986.1"/>
    <property type="molecule type" value="Genomic_DNA"/>
</dbReference>
<name>A0ABT8EPR6_9ACTN</name>
<evidence type="ECO:0000256" key="2">
    <source>
        <dbReference type="ARBA" id="ARBA00022670"/>
    </source>
</evidence>
<evidence type="ECO:0000256" key="1">
    <source>
        <dbReference type="ARBA" id="ARBA00007074"/>
    </source>
</evidence>
<dbReference type="Pfam" id="PF00877">
    <property type="entry name" value="NLPC_P60"/>
    <property type="match status" value="1"/>
</dbReference>
<feature type="region of interest" description="Disordered" evidence="5">
    <location>
        <begin position="36"/>
        <end position="77"/>
    </location>
</feature>
<sequence>MNHALTGALLRARLLFVALTAALTLSLAVGVSPLSPTASAAPAGTSGTSGSSAGGGQVAQQAPAKKKTRKKRPSRGERLLRVARRQNGDRYAWGAAGPHRFDCSGLTQFVYRVALGERLPHSSSAQVGRTKRISRAAARPGDLVFFHDGGGVYHVAVYAGGNRIWHAPGSGKRVTRAQIWTRSHFFGRVR</sequence>
<accession>A0ABT8EPR6</accession>
<dbReference type="InterPro" id="IPR038765">
    <property type="entry name" value="Papain-like_cys_pep_sf"/>
</dbReference>
<gene>
    <name evidence="8" type="ORF">QWY29_01360</name>
</gene>
<dbReference type="RefSeq" id="WP_300958858.1">
    <property type="nucleotide sequence ID" value="NZ_JAUHJR010000001.1"/>
</dbReference>
<dbReference type="InterPro" id="IPR051202">
    <property type="entry name" value="Peptidase_C40"/>
</dbReference>
<feature type="signal peptide" evidence="6">
    <location>
        <begin position="1"/>
        <end position="40"/>
    </location>
</feature>
<evidence type="ECO:0000256" key="5">
    <source>
        <dbReference type="SAM" id="MobiDB-lite"/>
    </source>
</evidence>
<evidence type="ECO:0000313" key="9">
    <source>
        <dbReference type="Proteomes" id="UP001168537"/>
    </source>
</evidence>
<feature type="compositionally biased region" description="Low complexity" evidence="5">
    <location>
        <begin position="36"/>
        <end position="51"/>
    </location>
</feature>
<feature type="compositionally biased region" description="Basic residues" evidence="5">
    <location>
        <begin position="64"/>
        <end position="73"/>
    </location>
</feature>
<dbReference type="Gene3D" id="3.90.1720.10">
    <property type="entry name" value="endopeptidase domain like (from Nostoc punctiforme)"/>
    <property type="match status" value="1"/>
</dbReference>
<evidence type="ECO:0000313" key="8">
    <source>
        <dbReference type="EMBL" id="MDN4159986.1"/>
    </source>
</evidence>
<comment type="caution">
    <text evidence="8">The sequence shown here is derived from an EMBL/GenBank/DDBJ whole genome shotgun (WGS) entry which is preliminary data.</text>
</comment>
<proteinExistence type="inferred from homology"/>
<comment type="similarity">
    <text evidence="1">Belongs to the peptidase C40 family.</text>
</comment>
<dbReference type="PANTHER" id="PTHR47053:SF1">
    <property type="entry name" value="MUREIN DD-ENDOPEPTIDASE MEPH-RELATED"/>
    <property type="match status" value="1"/>
</dbReference>
<keyword evidence="6" id="KW-0732">Signal</keyword>